<feature type="region of interest" description="Disordered" evidence="6">
    <location>
        <begin position="302"/>
        <end position="354"/>
    </location>
</feature>
<feature type="transmembrane region" description="Helical" evidence="7">
    <location>
        <begin position="213"/>
        <end position="233"/>
    </location>
</feature>
<feature type="region of interest" description="Disordered" evidence="6">
    <location>
        <begin position="374"/>
        <end position="398"/>
    </location>
</feature>
<keyword evidence="3 7" id="KW-1133">Transmembrane helix</keyword>
<feature type="compositionally biased region" description="Polar residues" evidence="6">
    <location>
        <begin position="343"/>
        <end position="353"/>
    </location>
</feature>
<dbReference type="Pfam" id="PF20684">
    <property type="entry name" value="Fung_rhodopsin"/>
    <property type="match status" value="1"/>
</dbReference>
<dbReference type="InterPro" id="IPR052337">
    <property type="entry name" value="SAT4-like"/>
</dbReference>
<feature type="domain" description="Rhodopsin" evidence="8">
    <location>
        <begin position="38"/>
        <end position="276"/>
    </location>
</feature>
<evidence type="ECO:0000256" key="1">
    <source>
        <dbReference type="ARBA" id="ARBA00004141"/>
    </source>
</evidence>
<dbReference type="GO" id="GO:0016020">
    <property type="term" value="C:membrane"/>
    <property type="evidence" value="ECO:0007669"/>
    <property type="project" value="UniProtKB-SubCell"/>
</dbReference>
<feature type="transmembrane region" description="Helical" evidence="7">
    <location>
        <begin position="130"/>
        <end position="152"/>
    </location>
</feature>
<feature type="transmembrane region" description="Helical" evidence="7">
    <location>
        <begin position="54"/>
        <end position="72"/>
    </location>
</feature>
<protein>
    <submittedName>
        <fullName evidence="9">Integral membrane family protein</fullName>
    </submittedName>
</protein>
<evidence type="ECO:0000256" key="6">
    <source>
        <dbReference type="SAM" id="MobiDB-lite"/>
    </source>
</evidence>
<feature type="transmembrane region" description="Helical" evidence="7">
    <location>
        <begin position="103"/>
        <end position="123"/>
    </location>
</feature>
<keyword evidence="10" id="KW-1185">Reference proteome</keyword>
<dbReference type="InterPro" id="IPR049326">
    <property type="entry name" value="Rhodopsin_dom_fungi"/>
</dbReference>
<dbReference type="AlphaFoldDB" id="A0A5N6Z3I6"/>
<keyword evidence="4 7" id="KW-0472">Membrane</keyword>
<comment type="similarity">
    <text evidence="5">Belongs to the SAT4 family.</text>
</comment>
<comment type="subcellular location">
    <subcellularLocation>
        <location evidence="1">Membrane</location>
        <topology evidence="1">Multi-pass membrane protein</topology>
    </subcellularLocation>
</comment>
<evidence type="ECO:0000313" key="10">
    <source>
        <dbReference type="Proteomes" id="UP000327118"/>
    </source>
</evidence>
<sequence length="398" mass="44186">MSDGAHIGGAGLPDENQGPRILAGTTIPTMFALLTVMARMYVRMFVIRNVGLDDYTMVLTMALSLTGWAIIIPEVIYGAGRHTVYVQDTATKAMHLNFATQGIYMWSIGLVKVSIGLFLLRFAPRKGYKIFIWAVIVLMLIYTTFCFLTFIFQCKDIRHAWDFSVKTTCFTPSQLLKLGYTNTALNILTDIIFAVLPAFMLRHLQVNRRVKASLVCILGLGIFASAAACVKLSVQSNYGRTGDFLWDYSSLTIWVVVESNMGIIAGSLPTLKPLFKQALGSYDSQSKTPRYTYGSKQYRLHSLSRSRQGQSHPLHSEPRSQIEAEESHKPSRDFPTTTTTTTYVGPNSSNSSEEYILAPRNAVEGITCTTEVMVSHTSEARNSPRDGNPARFGRDDAV</sequence>
<evidence type="ECO:0000259" key="8">
    <source>
        <dbReference type="Pfam" id="PF20684"/>
    </source>
</evidence>
<accession>A0A5N6Z3I6</accession>
<dbReference type="PANTHER" id="PTHR33048:SF167">
    <property type="entry name" value="INTEGRAL MEMBRANE PROTEIN"/>
    <property type="match status" value="1"/>
</dbReference>
<evidence type="ECO:0000256" key="7">
    <source>
        <dbReference type="SAM" id="Phobius"/>
    </source>
</evidence>
<evidence type="ECO:0000313" key="9">
    <source>
        <dbReference type="EMBL" id="KAE8351516.1"/>
    </source>
</evidence>
<gene>
    <name evidence="9" type="ORF">BDV28DRAFT_158684</name>
</gene>
<feature type="compositionally biased region" description="Basic and acidic residues" evidence="6">
    <location>
        <begin position="314"/>
        <end position="332"/>
    </location>
</feature>
<name>A0A5N6Z3I6_9EURO</name>
<keyword evidence="2 7" id="KW-0812">Transmembrane</keyword>
<evidence type="ECO:0000256" key="2">
    <source>
        <dbReference type="ARBA" id="ARBA00022692"/>
    </source>
</evidence>
<dbReference type="OrthoDB" id="5022096at2759"/>
<proteinExistence type="inferred from homology"/>
<dbReference type="EMBL" id="ML739167">
    <property type="protein sequence ID" value="KAE8351516.1"/>
    <property type="molecule type" value="Genomic_DNA"/>
</dbReference>
<dbReference type="PANTHER" id="PTHR33048">
    <property type="entry name" value="PTH11-LIKE INTEGRAL MEMBRANE PROTEIN (AFU_ORTHOLOGUE AFUA_5G11245)"/>
    <property type="match status" value="1"/>
</dbReference>
<evidence type="ECO:0000256" key="4">
    <source>
        <dbReference type="ARBA" id="ARBA00023136"/>
    </source>
</evidence>
<reference evidence="10" key="1">
    <citation type="submission" date="2019-04" db="EMBL/GenBank/DDBJ databases">
        <title>Friends and foes A comparative genomics studyof 23 Aspergillus species from section Flavi.</title>
        <authorList>
            <consortium name="DOE Joint Genome Institute"/>
            <person name="Kjaerbolling I."/>
            <person name="Vesth T."/>
            <person name="Frisvad J.C."/>
            <person name="Nybo J.L."/>
            <person name="Theobald S."/>
            <person name="Kildgaard S."/>
            <person name="Isbrandt T."/>
            <person name="Kuo A."/>
            <person name="Sato A."/>
            <person name="Lyhne E.K."/>
            <person name="Kogle M.E."/>
            <person name="Wiebenga A."/>
            <person name="Kun R.S."/>
            <person name="Lubbers R.J."/>
            <person name="Makela M.R."/>
            <person name="Barry K."/>
            <person name="Chovatia M."/>
            <person name="Clum A."/>
            <person name="Daum C."/>
            <person name="Haridas S."/>
            <person name="He G."/>
            <person name="LaButti K."/>
            <person name="Lipzen A."/>
            <person name="Mondo S."/>
            <person name="Riley R."/>
            <person name="Salamov A."/>
            <person name="Simmons B.A."/>
            <person name="Magnuson J.K."/>
            <person name="Henrissat B."/>
            <person name="Mortensen U.H."/>
            <person name="Larsen T.O."/>
            <person name="Devries R.P."/>
            <person name="Grigoriev I.V."/>
            <person name="Machida M."/>
            <person name="Baker S.E."/>
            <person name="Andersen M.R."/>
        </authorList>
    </citation>
    <scope>NUCLEOTIDE SEQUENCE [LARGE SCALE GENOMIC DNA]</scope>
    <source>
        <strain evidence="10">CBS 553.77</strain>
    </source>
</reference>
<feature type="transmembrane region" description="Helical" evidence="7">
    <location>
        <begin position="21"/>
        <end position="42"/>
    </location>
</feature>
<evidence type="ECO:0000256" key="5">
    <source>
        <dbReference type="ARBA" id="ARBA00038359"/>
    </source>
</evidence>
<organism evidence="9 10">
    <name type="scientific">Aspergillus coremiiformis</name>
    <dbReference type="NCBI Taxonomy" id="138285"/>
    <lineage>
        <taxon>Eukaryota</taxon>
        <taxon>Fungi</taxon>
        <taxon>Dikarya</taxon>
        <taxon>Ascomycota</taxon>
        <taxon>Pezizomycotina</taxon>
        <taxon>Eurotiomycetes</taxon>
        <taxon>Eurotiomycetidae</taxon>
        <taxon>Eurotiales</taxon>
        <taxon>Aspergillaceae</taxon>
        <taxon>Aspergillus</taxon>
        <taxon>Aspergillus subgen. Circumdati</taxon>
    </lineage>
</organism>
<feature type="transmembrane region" description="Helical" evidence="7">
    <location>
        <begin position="183"/>
        <end position="201"/>
    </location>
</feature>
<evidence type="ECO:0000256" key="3">
    <source>
        <dbReference type="ARBA" id="ARBA00022989"/>
    </source>
</evidence>
<dbReference type="Proteomes" id="UP000327118">
    <property type="component" value="Unassembled WGS sequence"/>
</dbReference>